<protein>
    <recommendedName>
        <fullName evidence="5">Type IV secretion protein Rhs</fullName>
    </recommendedName>
</protein>
<dbReference type="InterPro" id="IPR017847">
    <property type="entry name" value="T6SS_RhsGE_Vgr_subset"/>
</dbReference>
<dbReference type="EMBL" id="JQHP01000027">
    <property type="protein sequence ID" value="KFW99347.1"/>
    <property type="molecule type" value="Genomic_DNA"/>
</dbReference>
<dbReference type="NCBIfam" id="TIGR03361">
    <property type="entry name" value="VI_Rhs_Vgr"/>
    <property type="match status" value="1"/>
</dbReference>
<proteinExistence type="predicted"/>
<evidence type="ECO:0000313" key="1">
    <source>
        <dbReference type="EMBL" id="KFW99347.1"/>
    </source>
</evidence>
<gene>
    <name evidence="1" type="ORF">JV38_23290</name>
    <name evidence="2" type="ORF">KU73_23285</name>
</gene>
<evidence type="ECO:0000313" key="4">
    <source>
        <dbReference type="Proteomes" id="UP000029436"/>
    </source>
</evidence>
<sequence>MFSRITAQLPMDGLLFWKLSGTETLSHSFVLTAELLATDARIDRHALLGQPVTFTLPTQSLLSPRYLNGKITRVAVRSEELGGTRYAVYTLTVESDLWPMRRDRNLRIFQSQTVPQIVQTLLKEYGVNVEMRLSGSYRVWEYCVQYQESSLDFISRLMELEGMYYWFRHEQERHTLVLCDATDQHKAFPGYETMTYHMTPSGGSVTEEGISQWSLAESVTPGMYSTDDYDFRKPNAWMLQARQNPASP</sequence>
<evidence type="ECO:0000313" key="3">
    <source>
        <dbReference type="Proteomes" id="UP000029257"/>
    </source>
</evidence>
<organism evidence="1 3">
    <name type="scientific">Pectobacterium wasabiae</name>
    <dbReference type="NCBI Taxonomy" id="55208"/>
    <lineage>
        <taxon>Bacteria</taxon>
        <taxon>Pseudomonadati</taxon>
        <taxon>Pseudomonadota</taxon>
        <taxon>Gammaproteobacteria</taxon>
        <taxon>Enterobacterales</taxon>
        <taxon>Pectobacteriaceae</taxon>
        <taxon>Pectobacterium</taxon>
    </lineage>
</organism>
<feature type="non-terminal residue" evidence="1">
    <location>
        <position position="248"/>
    </location>
</feature>
<dbReference type="Proteomes" id="UP000029257">
    <property type="component" value="Unassembled WGS sequence"/>
</dbReference>
<dbReference type="InterPro" id="IPR006533">
    <property type="entry name" value="T6SS_Vgr_RhsGE"/>
</dbReference>
<evidence type="ECO:0008006" key="5">
    <source>
        <dbReference type="Google" id="ProtNLM"/>
    </source>
</evidence>
<name>A0AAW3EBM1_9GAMM</name>
<comment type="caution">
    <text evidence="1">The sequence shown here is derived from an EMBL/GenBank/DDBJ whole genome shotgun (WGS) entry which is preliminary data.</text>
</comment>
<dbReference type="SUPFAM" id="SSF69279">
    <property type="entry name" value="Phage tail proteins"/>
    <property type="match status" value="2"/>
</dbReference>
<dbReference type="Pfam" id="PF05954">
    <property type="entry name" value="Phage_GPD"/>
    <property type="match status" value="1"/>
</dbReference>
<keyword evidence="4" id="KW-1185">Reference proteome</keyword>
<reference evidence="3 4" key="1">
    <citation type="submission" date="2014-08" db="EMBL/GenBank/DDBJ databases">
        <title>Genome sequences of NCPPB Pectobacterium isolates.</title>
        <authorList>
            <person name="Glover R.H."/>
            <person name="Sapp M."/>
            <person name="Elphinstone J."/>
        </authorList>
    </citation>
    <scope>NUCLEOTIDE SEQUENCE [LARGE SCALE GENOMIC DNA]</scope>
    <source>
        <strain evidence="1 3">NCPPB 3701</strain>
        <strain evidence="2 4">NCPPB3702</strain>
    </source>
</reference>
<dbReference type="AlphaFoldDB" id="A0AAW3EBM1"/>
<dbReference type="NCBIfam" id="TIGR01646">
    <property type="entry name" value="vgr_GE"/>
    <property type="match status" value="1"/>
</dbReference>
<dbReference type="Gene3D" id="3.55.50.10">
    <property type="entry name" value="Baseplate protein-like domains"/>
    <property type="match status" value="1"/>
</dbReference>
<dbReference type="Gene3D" id="2.30.110.50">
    <property type="match status" value="1"/>
</dbReference>
<dbReference type="Proteomes" id="UP000029436">
    <property type="component" value="Unassembled WGS sequence"/>
</dbReference>
<dbReference type="RefSeq" id="WP_039479463.1">
    <property type="nucleotide sequence ID" value="NZ_JQHP01000027.1"/>
</dbReference>
<accession>A0AAW3EBM1</accession>
<evidence type="ECO:0000313" key="2">
    <source>
        <dbReference type="EMBL" id="KGA26078.1"/>
    </source>
</evidence>
<dbReference type="EMBL" id="JQOH01000028">
    <property type="protein sequence ID" value="KGA26078.1"/>
    <property type="molecule type" value="Genomic_DNA"/>
</dbReference>
<dbReference type="Gene3D" id="4.10.220.110">
    <property type="match status" value="1"/>
</dbReference>